<organism evidence="2 3">
    <name type="scientific">Bifidobacterium simiarum</name>
    <dbReference type="NCBI Taxonomy" id="2045441"/>
    <lineage>
        <taxon>Bacteria</taxon>
        <taxon>Bacillati</taxon>
        <taxon>Actinomycetota</taxon>
        <taxon>Actinomycetes</taxon>
        <taxon>Bifidobacteriales</taxon>
        <taxon>Bifidobacteriaceae</taxon>
        <taxon>Bifidobacterium</taxon>
    </lineage>
</organism>
<evidence type="ECO:0000313" key="3">
    <source>
        <dbReference type="Proteomes" id="UP000231451"/>
    </source>
</evidence>
<feature type="transmembrane region" description="Helical" evidence="1">
    <location>
        <begin position="149"/>
        <end position="172"/>
    </location>
</feature>
<feature type="transmembrane region" description="Helical" evidence="1">
    <location>
        <begin position="335"/>
        <end position="353"/>
    </location>
</feature>
<dbReference type="RefSeq" id="WP_100513324.1">
    <property type="nucleotide sequence ID" value="NZ_PEBK01000007.1"/>
</dbReference>
<feature type="transmembrane region" description="Helical" evidence="1">
    <location>
        <begin position="87"/>
        <end position="114"/>
    </location>
</feature>
<feature type="transmembrane region" description="Helical" evidence="1">
    <location>
        <begin position="184"/>
        <end position="204"/>
    </location>
</feature>
<evidence type="ECO:0008006" key="4">
    <source>
        <dbReference type="Google" id="ProtNLM"/>
    </source>
</evidence>
<reference evidence="2 3" key="1">
    <citation type="submission" date="2017-10" db="EMBL/GenBank/DDBJ databases">
        <title>Draft genome sequences of strains TRE 1, TRE 9, TRE H and TRI 7, isolated from tamarins, belonging to four potential novel Bifidobacterium species.</title>
        <authorList>
            <person name="Mattarelli P."/>
            <person name="Modesto M."/>
            <person name="Puglisi E."/>
            <person name="Morelli L."/>
            <person name="Spezio C."/>
            <person name="Bonetti A."/>
            <person name="Sandri C."/>
        </authorList>
    </citation>
    <scope>NUCLEOTIDE SEQUENCE [LARGE SCALE GENOMIC DNA]</scope>
    <source>
        <strain evidence="3">TRI7</strain>
    </source>
</reference>
<feature type="transmembrane region" description="Helical" evidence="1">
    <location>
        <begin position="224"/>
        <end position="243"/>
    </location>
</feature>
<dbReference type="AlphaFoldDB" id="A0A2M9HDG7"/>
<gene>
    <name evidence="2" type="ORF">CSQ87_07830</name>
</gene>
<keyword evidence="1" id="KW-1133">Transmembrane helix</keyword>
<evidence type="ECO:0000256" key="1">
    <source>
        <dbReference type="SAM" id="Phobius"/>
    </source>
</evidence>
<comment type="caution">
    <text evidence="2">The sequence shown here is derived from an EMBL/GenBank/DDBJ whole genome shotgun (WGS) entry which is preliminary data.</text>
</comment>
<dbReference type="InterPro" id="IPR049458">
    <property type="entry name" value="EpsG-like"/>
</dbReference>
<dbReference type="EMBL" id="PEBK01000007">
    <property type="protein sequence ID" value="PJM74845.1"/>
    <property type="molecule type" value="Genomic_DNA"/>
</dbReference>
<feature type="transmembrane region" description="Helical" evidence="1">
    <location>
        <begin position="282"/>
        <end position="304"/>
    </location>
</feature>
<accession>A0A2M9HDG7</accession>
<proteinExistence type="predicted"/>
<sequence length="372" mass="42905">MIVFALASFIAFIGLIARKSKLVGGLLVVFMVIIGLGNTDNSDYRMFSTQYDNPQIWKIYGASEPGYQFLMKVFRSFSLSFMTFRNFLLLVAIILVIATILDFSESISAVLALFFFVPFIINITQYRFFFASSICLFALRFLLKDKKHGLWVYIALVILAGTFHYSTLFYLLFAAIRVFDQKNIRYCSVAVTVISLALIPTGVMRKLFQSMTTEEKATAYFGKTQGWGVVLAWLLLLTMVLLVQYAMASRGYTAENTLPAFNRTSLTAENRKIAYLELIRRMNYLCLPILILLFFDVASCYRLFRGLLFLEYTAFFVSQFELKPLNDNKDDRERLLLSMGLVFLCGINFWALTTMHLIENWFYPVLDQNIFW</sequence>
<evidence type="ECO:0000313" key="2">
    <source>
        <dbReference type="EMBL" id="PJM74845.1"/>
    </source>
</evidence>
<dbReference type="Proteomes" id="UP000231451">
    <property type="component" value="Unassembled WGS sequence"/>
</dbReference>
<dbReference type="OrthoDB" id="2185034at2"/>
<protein>
    <recommendedName>
        <fullName evidence="4">EpsG family protein</fullName>
    </recommendedName>
</protein>
<dbReference type="Pfam" id="PF14897">
    <property type="entry name" value="EpsG"/>
    <property type="match status" value="1"/>
</dbReference>
<name>A0A2M9HDG7_9BIFI</name>
<keyword evidence="1" id="KW-0812">Transmembrane</keyword>
<keyword evidence="3" id="KW-1185">Reference proteome</keyword>
<keyword evidence="1" id="KW-0472">Membrane</keyword>